<evidence type="ECO:0000313" key="4">
    <source>
        <dbReference type="Proteomes" id="UP000642938"/>
    </source>
</evidence>
<keyword evidence="4" id="KW-1185">Reference proteome</keyword>
<evidence type="ECO:0000313" key="1">
    <source>
        <dbReference type="EMBL" id="GGG97651.1"/>
    </source>
</evidence>
<name>A0A7W6K9H7_9SPHI</name>
<comment type="caution">
    <text evidence="2">The sequence shown here is derived from an EMBL/GenBank/DDBJ whole genome shotgun (WGS) entry which is preliminary data.</text>
</comment>
<dbReference type="Proteomes" id="UP000532273">
    <property type="component" value="Unassembled WGS sequence"/>
</dbReference>
<dbReference type="EMBL" id="JACIEF010000002">
    <property type="protein sequence ID" value="MBB4107696.1"/>
    <property type="molecule type" value="Genomic_DNA"/>
</dbReference>
<proteinExistence type="predicted"/>
<evidence type="ECO:0000313" key="2">
    <source>
        <dbReference type="EMBL" id="MBB4107696.1"/>
    </source>
</evidence>
<sequence>MSKVQNYYQKEANKNADFENFLKDELLEKELKDQYEADQQAYYSEQQRQEAEQAKAEYESFNWNLN</sequence>
<reference evidence="1" key="1">
    <citation type="journal article" date="2014" name="Int. J. Syst. Evol. Microbiol.">
        <title>Complete genome of a new Firmicutes species belonging to the dominant human colonic microbiota ('Ruminococcus bicirculans') reveals two chromosomes and a selective capacity to utilize plant glucans.</title>
        <authorList>
            <consortium name="NISC Comparative Sequencing Program"/>
            <person name="Wegmann U."/>
            <person name="Louis P."/>
            <person name="Goesmann A."/>
            <person name="Henrissat B."/>
            <person name="Duncan S.H."/>
            <person name="Flint H.J."/>
        </authorList>
    </citation>
    <scope>NUCLEOTIDE SEQUENCE</scope>
    <source>
        <strain evidence="1">CGMCC 1.15287</strain>
    </source>
</reference>
<evidence type="ECO:0000313" key="3">
    <source>
        <dbReference type="Proteomes" id="UP000532273"/>
    </source>
</evidence>
<dbReference type="RefSeq" id="WP_183762123.1">
    <property type="nucleotide sequence ID" value="NZ_BMHZ01000001.1"/>
</dbReference>
<gene>
    <name evidence="1" type="ORF">GCM10007422_09560</name>
    <name evidence="2" type="ORF">GGQ60_001677</name>
</gene>
<accession>A0A7W6K9H7</accession>
<reference evidence="2 3" key="3">
    <citation type="submission" date="2020-08" db="EMBL/GenBank/DDBJ databases">
        <title>Genomic Encyclopedia of Type Strains, Phase IV (KMG-IV): sequencing the most valuable type-strain genomes for metagenomic binning, comparative biology and taxonomic classification.</title>
        <authorList>
            <person name="Goeker M."/>
        </authorList>
    </citation>
    <scope>NUCLEOTIDE SEQUENCE [LARGE SCALE GENOMIC DNA]</scope>
    <source>
        <strain evidence="2 3">DSM 100774</strain>
    </source>
</reference>
<dbReference type="Proteomes" id="UP000642938">
    <property type="component" value="Unassembled WGS sequence"/>
</dbReference>
<reference evidence="1" key="4">
    <citation type="submission" date="2024-05" db="EMBL/GenBank/DDBJ databases">
        <authorList>
            <person name="Sun Q."/>
            <person name="Zhou Y."/>
        </authorList>
    </citation>
    <scope>NUCLEOTIDE SEQUENCE</scope>
    <source>
        <strain evidence="1">CGMCC 1.15287</strain>
    </source>
</reference>
<reference evidence="4" key="2">
    <citation type="journal article" date="2019" name="Int. J. Syst. Evol. Microbiol.">
        <title>The Global Catalogue of Microorganisms (GCM) 10K type strain sequencing project: providing services to taxonomists for standard genome sequencing and annotation.</title>
        <authorList>
            <consortium name="The Broad Institute Genomics Platform"/>
            <consortium name="The Broad Institute Genome Sequencing Center for Infectious Disease"/>
            <person name="Wu L."/>
            <person name="Ma J."/>
        </authorList>
    </citation>
    <scope>NUCLEOTIDE SEQUENCE [LARGE SCALE GENOMIC DNA]</scope>
    <source>
        <strain evidence="4">CGMCC 1.15287</strain>
    </source>
</reference>
<dbReference type="AlphaFoldDB" id="A0A7W6K9H7"/>
<organism evidence="2 3">
    <name type="scientific">Pedobacter zeae</name>
    <dbReference type="NCBI Taxonomy" id="1737356"/>
    <lineage>
        <taxon>Bacteria</taxon>
        <taxon>Pseudomonadati</taxon>
        <taxon>Bacteroidota</taxon>
        <taxon>Sphingobacteriia</taxon>
        <taxon>Sphingobacteriales</taxon>
        <taxon>Sphingobacteriaceae</taxon>
        <taxon>Pedobacter</taxon>
    </lineage>
</organism>
<protein>
    <submittedName>
        <fullName evidence="2">Uncharacterized protein</fullName>
    </submittedName>
</protein>
<dbReference type="EMBL" id="BMHZ01000001">
    <property type="protein sequence ID" value="GGG97651.1"/>
    <property type="molecule type" value="Genomic_DNA"/>
</dbReference>